<evidence type="ECO:0000313" key="1">
    <source>
        <dbReference type="EnsemblPlants" id="cds.evm.model.04.2178"/>
    </source>
</evidence>
<dbReference type="OMA" id="FVEHDAK"/>
<sequence>MFKACYYPRGSFLGAELGSNSSFIWRIIILKAQFFVQKMCQMVVGSGSNINILRNPWLLNKDDPFVISSHPNLSDQPISSLMVVGEKAWDSELIDDSFVEHDAKLILNIPLLLTVIEDGCFWSREG</sequence>
<reference evidence="1" key="1">
    <citation type="submission" date="2018-11" db="EMBL/GenBank/DDBJ databases">
        <authorList>
            <person name="Grassa J C."/>
        </authorList>
    </citation>
    <scope>NUCLEOTIDE SEQUENCE [LARGE SCALE GENOMIC DNA]</scope>
</reference>
<dbReference type="Proteomes" id="UP000596661">
    <property type="component" value="Chromosome 4"/>
</dbReference>
<protein>
    <submittedName>
        <fullName evidence="1">Uncharacterized protein</fullName>
    </submittedName>
</protein>
<dbReference type="AlphaFoldDB" id="A0A803PFX0"/>
<proteinExistence type="predicted"/>
<accession>A0A803PFX0</accession>
<dbReference type="EnsemblPlants" id="evm.model.04.2178">
    <property type="protein sequence ID" value="cds.evm.model.04.2178"/>
    <property type="gene ID" value="evm.TU.04.2178"/>
</dbReference>
<dbReference type="Gramene" id="evm.model.04.2178">
    <property type="protein sequence ID" value="cds.evm.model.04.2178"/>
    <property type="gene ID" value="evm.TU.04.2178"/>
</dbReference>
<reference evidence="1" key="2">
    <citation type="submission" date="2021-03" db="UniProtKB">
        <authorList>
            <consortium name="EnsemblPlants"/>
        </authorList>
    </citation>
    <scope>IDENTIFICATION</scope>
</reference>
<keyword evidence="2" id="KW-1185">Reference proteome</keyword>
<evidence type="ECO:0000313" key="2">
    <source>
        <dbReference type="Proteomes" id="UP000596661"/>
    </source>
</evidence>
<organism evidence="1 2">
    <name type="scientific">Cannabis sativa</name>
    <name type="common">Hemp</name>
    <name type="synonym">Marijuana</name>
    <dbReference type="NCBI Taxonomy" id="3483"/>
    <lineage>
        <taxon>Eukaryota</taxon>
        <taxon>Viridiplantae</taxon>
        <taxon>Streptophyta</taxon>
        <taxon>Embryophyta</taxon>
        <taxon>Tracheophyta</taxon>
        <taxon>Spermatophyta</taxon>
        <taxon>Magnoliopsida</taxon>
        <taxon>eudicotyledons</taxon>
        <taxon>Gunneridae</taxon>
        <taxon>Pentapetalae</taxon>
        <taxon>rosids</taxon>
        <taxon>fabids</taxon>
        <taxon>Rosales</taxon>
        <taxon>Cannabaceae</taxon>
        <taxon>Cannabis</taxon>
    </lineage>
</organism>
<name>A0A803PFX0_CANSA</name>
<dbReference type="EMBL" id="UZAU01000406">
    <property type="status" value="NOT_ANNOTATED_CDS"/>
    <property type="molecule type" value="Genomic_DNA"/>
</dbReference>